<name>A0A368JZF8_9HYPH</name>
<accession>A0A368JZF8</accession>
<sequence>MDELLCCSDPANSLFRNTLEFDGTAIILSESNGIVRFDLLRTLYASAPLYISSVNTGVVISWDFLHCAAQTPFELNLDACRRFIVYGPTLETATILRGVKMVGGGQHASWSNRQIEIADLSSIPAYEENTLSTKAEAALCFLDMVAEVIRPRLEKSTTACLELSGGLDSACVAAALGRGQLNSDRLMTYGLIHAGIVGSQQIARRSELIQLFNFADITVPSSTCHPFEAFLNADGSARHVPNDELFRQGIEACIDQLPKLPDLILTGIGGDELTIFADKKIALSRSDDDIKFACEALFGVPLSSVSESASFTSSSAVASSFCRADMFLNRGIWPINPLTHPSIVQFSQILPTEMKRERALNKIALAKSGVSDYFLFPRYRENFSEIYNIELRHFDLGTYLQDGMIQKFGILKCPALIRQHILFVNMGTCALPLICFANAIRLEYILRTLRPSDCNHS</sequence>
<dbReference type="AlphaFoldDB" id="A0A368JZF8"/>
<dbReference type="Gene3D" id="3.40.50.620">
    <property type="entry name" value="HUPs"/>
    <property type="match status" value="1"/>
</dbReference>
<evidence type="ECO:0000313" key="2">
    <source>
        <dbReference type="Proteomes" id="UP000253420"/>
    </source>
</evidence>
<keyword evidence="2" id="KW-1185">Reference proteome</keyword>
<dbReference type="EMBL" id="QOZG01000026">
    <property type="protein sequence ID" value="RCS21552.1"/>
    <property type="molecule type" value="Genomic_DNA"/>
</dbReference>
<dbReference type="InterPro" id="IPR014729">
    <property type="entry name" value="Rossmann-like_a/b/a_fold"/>
</dbReference>
<comment type="caution">
    <text evidence="1">The sequence shown here is derived from an EMBL/GenBank/DDBJ whole genome shotgun (WGS) entry which is preliminary data.</text>
</comment>
<reference evidence="1 2" key="1">
    <citation type="submission" date="2018-07" db="EMBL/GenBank/DDBJ databases">
        <title>The draft genome of Phyllobacterium salinisoli.</title>
        <authorList>
            <person name="Liu L."/>
            <person name="Li L."/>
            <person name="Zhang X."/>
            <person name="Liang L."/>
        </authorList>
    </citation>
    <scope>NUCLEOTIDE SEQUENCE [LARGE SCALE GENOMIC DNA]</scope>
    <source>
        <strain evidence="1 2">LLAN61</strain>
    </source>
</reference>
<organism evidence="1 2">
    <name type="scientific">Phyllobacterium salinisoli</name>
    <dbReference type="NCBI Taxonomy" id="1899321"/>
    <lineage>
        <taxon>Bacteria</taxon>
        <taxon>Pseudomonadati</taxon>
        <taxon>Pseudomonadota</taxon>
        <taxon>Alphaproteobacteria</taxon>
        <taxon>Hyphomicrobiales</taxon>
        <taxon>Phyllobacteriaceae</taxon>
        <taxon>Phyllobacterium</taxon>
    </lineage>
</organism>
<gene>
    <name evidence="1" type="ORF">DUT91_23330</name>
</gene>
<dbReference type="Proteomes" id="UP000253420">
    <property type="component" value="Unassembled WGS sequence"/>
</dbReference>
<evidence type="ECO:0000313" key="1">
    <source>
        <dbReference type="EMBL" id="RCS21552.1"/>
    </source>
</evidence>
<proteinExistence type="predicted"/>
<protein>
    <recommendedName>
        <fullName evidence="3">Asparagine synthetase domain-containing protein</fullName>
    </recommendedName>
</protein>
<dbReference type="SUPFAM" id="SSF52402">
    <property type="entry name" value="Adenine nucleotide alpha hydrolases-like"/>
    <property type="match status" value="1"/>
</dbReference>
<evidence type="ECO:0008006" key="3">
    <source>
        <dbReference type="Google" id="ProtNLM"/>
    </source>
</evidence>